<dbReference type="AlphaFoldDB" id="A0A3R8TVC1"/>
<evidence type="ECO:0000256" key="12">
    <source>
        <dbReference type="ARBA" id="ARBA00033413"/>
    </source>
</evidence>
<keyword evidence="15" id="KW-1185">Reference proteome</keyword>
<dbReference type="Proteomes" id="UP000269265">
    <property type="component" value="Unassembled WGS sequence"/>
</dbReference>
<evidence type="ECO:0000256" key="6">
    <source>
        <dbReference type="ARBA" id="ARBA00022741"/>
    </source>
</evidence>
<evidence type="ECO:0000256" key="3">
    <source>
        <dbReference type="ARBA" id="ARBA00013253"/>
    </source>
</evidence>
<comment type="function">
    <text evidence="10">Catalyzes the transfer of pyrophosphate from adenosine triphosphate (ATP) to 6-hydroxymethyl-7,8-dihydropterin, an enzymatic step in folate biosynthesis pathway.</text>
</comment>
<dbReference type="SUPFAM" id="SSF55083">
    <property type="entry name" value="6-hydroxymethyl-7,8-dihydropterin pyrophosphokinase, HPPK"/>
    <property type="match status" value="1"/>
</dbReference>
<dbReference type="GO" id="GO:0016301">
    <property type="term" value="F:kinase activity"/>
    <property type="evidence" value="ECO:0007669"/>
    <property type="project" value="UniProtKB-KW"/>
</dbReference>
<name>A0A3R8TVC1_9BURK</name>
<dbReference type="OrthoDB" id="9808041at2"/>
<dbReference type="GO" id="GO:0046654">
    <property type="term" value="P:tetrahydrofolate biosynthetic process"/>
    <property type="evidence" value="ECO:0007669"/>
    <property type="project" value="UniProtKB-UniPathway"/>
</dbReference>
<evidence type="ECO:0000256" key="9">
    <source>
        <dbReference type="ARBA" id="ARBA00022909"/>
    </source>
</evidence>
<dbReference type="PANTHER" id="PTHR43071:SF1">
    <property type="entry name" value="2-AMINO-4-HYDROXY-6-HYDROXYMETHYLDIHYDROPTERIDINE PYROPHOSPHOKINASE"/>
    <property type="match status" value="1"/>
</dbReference>
<accession>A0A3R8TVC1</accession>
<dbReference type="GO" id="GO:0046656">
    <property type="term" value="P:folic acid biosynthetic process"/>
    <property type="evidence" value="ECO:0007669"/>
    <property type="project" value="UniProtKB-KW"/>
</dbReference>
<evidence type="ECO:0000256" key="7">
    <source>
        <dbReference type="ARBA" id="ARBA00022777"/>
    </source>
</evidence>
<dbReference type="Gene3D" id="3.30.70.560">
    <property type="entry name" value="7,8-Dihydro-6-hydroxymethylpterin-pyrophosphokinase HPPK"/>
    <property type="match status" value="1"/>
</dbReference>
<dbReference type="GO" id="GO:0005524">
    <property type="term" value="F:ATP binding"/>
    <property type="evidence" value="ECO:0007669"/>
    <property type="project" value="UniProtKB-KW"/>
</dbReference>
<dbReference type="PROSITE" id="PS00794">
    <property type="entry name" value="HPPK"/>
    <property type="match status" value="1"/>
</dbReference>
<dbReference type="EMBL" id="RSED01000003">
    <property type="protein sequence ID" value="RRS05588.1"/>
    <property type="molecule type" value="Genomic_DNA"/>
</dbReference>
<dbReference type="Pfam" id="PF01288">
    <property type="entry name" value="HPPK"/>
    <property type="match status" value="1"/>
</dbReference>
<keyword evidence="9" id="KW-0289">Folate biosynthesis</keyword>
<comment type="caution">
    <text evidence="14">The sequence shown here is derived from an EMBL/GenBank/DDBJ whole genome shotgun (WGS) entry which is preliminary data.</text>
</comment>
<keyword evidence="5 14" id="KW-0808">Transferase</keyword>
<evidence type="ECO:0000313" key="14">
    <source>
        <dbReference type="EMBL" id="RRS05588.1"/>
    </source>
</evidence>
<evidence type="ECO:0000256" key="2">
    <source>
        <dbReference type="ARBA" id="ARBA00005810"/>
    </source>
</evidence>
<evidence type="ECO:0000259" key="13">
    <source>
        <dbReference type="PROSITE" id="PS00794"/>
    </source>
</evidence>
<evidence type="ECO:0000256" key="1">
    <source>
        <dbReference type="ARBA" id="ARBA00005051"/>
    </source>
</evidence>
<comment type="similarity">
    <text evidence="2">Belongs to the HPPK family.</text>
</comment>
<dbReference type="InterPro" id="IPR000550">
    <property type="entry name" value="Hppk"/>
</dbReference>
<dbReference type="PANTHER" id="PTHR43071">
    <property type="entry name" value="2-AMINO-4-HYDROXY-6-HYDROXYMETHYLDIHYDROPTERIDINE PYROPHOSPHOKINASE"/>
    <property type="match status" value="1"/>
</dbReference>
<dbReference type="RefSeq" id="WP_125242155.1">
    <property type="nucleotide sequence ID" value="NZ_RSED01000003.1"/>
</dbReference>
<comment type="pathway">
    <text evidence="1">Cofactor biosynthesis; tetrahydrofolate biosynthesis; 2-amino-4-hydroxy-6-hydroxymethyl-7,8-dihydropteridine diphosphate from 7,8-dihydroneopterin triphosphate: step 4/4.</text>
</comment>
<evidence type="ECO:0000256" key="10">
    <source>
        <dbReference type="ARBA" id="ARBA00029409"/>
    </source>
</evidence>
<protein>
    <recommendedName>
        <fullName evidence="4">2-amino-4-hydroxy-6-hydroxymethyldihydropteridine pyrophosphokinase</fullName>
        <ecNumber evidence="3">2.7.6.3</ecNumber>
    </recommendedName>
    <alternativeName>
        <fullName evidence="11">6-hydroxymethyl-7,8-dihydropterin pyrophosphokinase</fullName>
    </alternativeName>
    <alternativeName>
        <fullName evidence="12">7,8-dihydro-6-hydroxymethylpterin-pyrophosphokinase</fullName>
    </alternativeName>
</protein>
<dbReference type="EC" id="2.7.6.3" evidence="3"/>
<dbReference type="InterPro" id="IPR035907">
    <property type="entry name" value="Hppk_sf"/>
</dbReference>
<evidence type="ECO:0000256" key="11">
    <source>
        <dbReference type="ARBA" id="ARBA00029766"/>
    </source>
</evidence>
<evidence type="ECO:0000313" key="15">
    <source>
        <dbReference type="Proteomes" id="UP000269265"/>
    </source>
</evidence>
<proteinExistence type="inferred from homology"/>
<evidence type="ECO:0000256" key="5">
    <source>
        <dbReference type="ARBA" id="ARBA00022679"/>
    </source>
</evidence>
<keyword evidence="8" id="KW-0067">ATP-binding</keyword>
<dbReference type="CDD" id="cd00483">
    <property type="entry name" value="HPPK"/>
    <property type="match status" value="1"/>
</dbReference>
<reference evidence="14 15" key="1">
    <citation type="submission" date="2018-12" db="EMBL/GenBank/DDBJ databases">
        <title>The whole draft genome of Aquabacterium sp. SJQ9.</title>
        <authorList>
            <person name="Sun L."/>
            <person name="Gao X."/>
            <person name="Chen W."/>
            <person name="Huang K."/>
        </authorList>
    </citation>
    <scope>NUCLEOTIDE SEQUENCE [LARGE SCALE GENOMIC DNA]</scope>
    <source>
        <strain evidence="14 15">SJQ9</strain>
    </source>
</reference>
<dbReference type="NCBIfam" id="TIGR01498">
    <property type="entry name" value="folK"/>
    <property type="match status" value="1"/>
</dbReference>
<keyword evidence="7 14" id="KW-0418">Kinase</keyword>
<dbReference type="GO" id="GO:0003848">
    <property type="term" value="F:2-amino-4-hydroxy-6-hydroxymethyldihydropteridine diphosphokinase activity"/>
    <property type="evidence" value="ECO:0007669"/>
    <property type="project" value="UniProtKB-EC"/>
</dbReference>
<organism evidence="14 15">
    <name type="scientific">Aquabacterium soli</name>
    <dbReference type="NCBI Taxonomy" id="2493092"/>
    <lineage>
        <taxon>Bacteria</taxon>
        <taxon>Pseudomonadati</taxon>
        <taxon>Pseudomonadota</taxon>
        <taxon>Betaproteobacteria</taxon>
        <taxon>Burkholderiales</taxon>
        <taxon>Aquabacterium</taxon>
    </lineage>
</organism>
<evidence type="ECO:0000256" key="8">
    <source>
        <dbReference type="ARBA" id="ARBA00022840"/>
    </source>
</evidence>
<sequence>MSASLPSFRAYVGLGGNLGDVRATFQDALARLADTPGIAVETMSSLYRTRPVDATGPDFLNAVVALQVALGPRELLGVLQGIELAHHRERPYRNAPRTLDLDLLWFGGVVLDRPELTLPHPRMHERAFVLAPLAELMAQRPAAALAEGQNPVLPAAKDIEAYSKNQGIERLNGSNP</sequence>
<keyword evidence="6" id="KW-0547">Nucleotide-binding</keyword>
<feature type="domain" description="7,8-dihydro-6-hydroxymethylpterin-pyrophosphokinase" evidence="13">
    <location>
        <begin position="93"/>
        <end position="104"/>
    </location>
</feature>
<gene>
    <name evidence="14" type="primary">folK</name>
    <name evidence="14" type="ORF">EIP75_05150</name>
</gene>
<evidence type="ECO:0000256" key="4">
    <source>
        <dbReference type="ARBA" id="ARBA00016218"/>
    </source>
</evidence>
<dbReference type="UniPathway" id="UPA00077">
    <property type="reaction ID" value="UER00155"/>
</dbReference>